<proteinExistence type="inferred from homology"/>
<keyword evidence="6 11" id="KW-0812">Transmembrane</keyword>
<dbReference type="GO" id="GO:0005886">
    <property type="term" value="C:plasma membrane"/>
    <property type="evidence" value="ECO:0007669"/>
    <property type="project" value="UniProtKB-SubCell"/>
</dbReference>
<dbReference type="Proteomes" id="UP000199256">
    <property type="component" value="Unassembled WGS sequence"/>
</dbReference>
<keyword evidence="14" id="KW-1185">Reference proteome</keyword>
<evidence type="ECO:0000259" key="12">
    <source>
        <dbReference type="Pfam" id="PF12019"/>
    </source>
</evidence>
<evidence type="ECO:0000313" key="13">
    <source>
        <dbReference type="EMBL" id="SEL56948.1"/>
    </source>
</evidence>
<evidence type="ECO:0000256" key="5">
    <source>
        <dbReference type="ARBA" id="ARBA00022519"/>
    </source>
</evidence>
<comment type="subcellular location">
    <subcellularLocation>
        <location evidence="1">Cell inner membrane</location>
        <topology evidence="1">Single-pass membrane protein</topology>
    </subcellularLocation>
</comment>
<name>A0A1H7RAE7_9GAMM</name>
<dbReference type="GO" id="GO:0015628">
    <property type="term" value="P:protein secretion by the type II secretion system"/>
    <property type="evidence" value="ECO:0007669"/>
    <property type="project" value="InterPro"/>
</dbReference>
<evidence type="ECO:0000256" key="1">
    <source>
        <dbReference type="ARBA" id="ARBA00004377"/>
    </source>
</evidence>
<dbReference type="InterPro" id="IPR012902">
    <property type="entry name" value="N_methyl_site"/>
</dbReference>
<gene>
    <name evidence="13" type="ORF">SAMN05444515_12135</name>
</gene>
<dbReference type="AlphaFoldDB" id="A0A1H7RAE7"/>
<dbReference type="PROSITE" id="PS00409">
    <property type="entry name" value="PROKAR_NTER_METHYL"/>
    <property type="match status" value="1"/>
</dbReference>
<reference evidence="14" key="1">
    <citation type="submission" date="2016-10" db="EMBL/GenBank/DDBJ databases">
        <authorList>
            <person name="Varghese N."/>
            <person name="Submissions S."/>
        </authorList>
    </citation>
    <scope>NUCLEOTIDE SEQUENCE [LARGE SCALE GENOMIC DNA]</scope>
    <source>
        <strain evidence="14">DSM 241</strain>
    </source>
</reference>
<keyword evidence="4" id="KW-0488">Methylation</keyword>
<dbReference type="Gene3D" id="3.55.40.10">
    <property type="entry name" value="minor pseudopilin epsh domain"/>
    <property type="match status" value="1"/>
</dbReference>
<evidence type="ECO:0000256" key="8">
    <source>
        <dbReference type="ARBA" id="ARBA00023136"/>
    </source>
</evidence>
<evidence type="ECO:0000313" key="14">
    <source>
        <dbReference type="Proteomes" id="UP000199256"/>
    </source>
</evidence>
<keyword evidence="7 11" id="KW-1133">Transmembrane helix</keyword>
<sequence>MQLPHTPILRWAKLILMNNRGFTLVELMVTLSVAAILMTVAIPGFLSLRVSNALSTQSNELVAAINLARSEAIRRNARVRVCRVASETSTDCAGSSANWTHWAVVTPDGVARLGEVDTLGGRITVSSDLNADTLTLGPDGLARSGSSLATGHHISIAADGGNSQPVRCLRLGAGSRISVERQSGACS</sequence>
<dbReference type="STRING" id="1396821.SAMN05444515_12135"/>
<evidence type="ECO:0000256" key="2">
    <source>
        <dbReference type="ARBA" id="ARBA00021549"/>
    </source>
</evidence>
<keyword evidence="8 11" id="KW-0472">Membrane</keyword>
<keyword evidence="5" id="KW-0997">Cell inner membrane</keyword>
<dbReference type="Pfam" id="PF12019">
    <property type="entry name" value="GspH"/>
    <property type="match status" value="1"/>
</dbReference>
<evidence type="ECO:0000256" key="6">
    <source>
        <dbReference type="ARBA" id="ARBA00022692"/>
    </source>
</evidence>
<evidence type="ECO:0000256" key="9">
    <source>
        <dbReference type="ARBA" id="ARBA00025772"/>
    </source>
</evidence>
<dbReference type="Pfam" id="PF07963">
    <property type="entry name" value="N_methyl"/>
    <property type="match status" value="1"/>
</dbReference>
<dbReference type="SUPFAM" id="SSF54523">
    <property type="entry name" value="Pili subunits"/>
    <property type="match status" value="1"/>
</dbReference>
<dbReference type="GO" id="GO:0015627">
    <property type="term" value="C:type II protein secretion system complex"/>
    <property type="evidence" value="ECO:0007669"/>
    <property type="project" value="InterPro"/>
</dbReference>
<dbReference type="NCBIfam" id="TIGR02532">
    <property type="entry name" value="IV_pilin_GFxxxE"/>
    <property type="match status" value="1"/>
</dbReference>
<keyword evidence="3" id="KW-1003">Cell membrane</keyword>
<protein>
    <recommendedName>
        <fullName evidence="2">Type II secretion system protein H</fullName>
    </recommendedName>
    <alternativeName>
        <fullName evidence="10">General secretion pathway protein H</fullName>
    </alternativeName>
</protein>
<dbReference type="EMBL" id="FOAA01000021">
    <property type="protein sequence ID" value="SEL56948.1"/>
    <property type="molecule type" value="Genomic_DNA"/>
</dbReference>
<evidence type="ECO:0000256" key="10">
    <source>
        <dbReference type="ARBA" id="ARBA00030775"/>
    </source>
</evidence>
<comment type="similarity">
    <text evidence="9">Belongs to the GSP H family.</text>
</comment>
<dbReference type="InterPro" id="IPR045584">
    <property type="entry name" value="Pilin-like"/>
</dbReference>
<accession>A0A1H7RAE7</accession>
<evidence type="ECO:0000256" key="11">
    <source>
        <dbReference type="SAM" id="Phobius"/>
    </source>
</evidence>
<evidence type="ECO:0000256" key="3">
    <source>
        <dbReference type="ARBA" id="ARBA00022475"/>
    </source>
</evidence>
<evidence type="ECO:0000256" key="4">
    <source>
        <dbReference type="ARBA" id="ARBA00022481"/>
    </source>
</evidence>
<feature type="domain" description="General secretion pathway GspH" evidence="12">
    <location>
        <begin position="58"/>
        <end position="163"/>
    </location>
</feature>
<organism evidence="13 14">
    <name type="scientific">Ectothiorhodospira marina</name>
    <dbReference type="NCBI Taxonomy" id="1396821"/>
    <lineage>
        <taxon>Bacteria</taxon>
        <taxon>Pseudomonadati</taxon>
        <taxon>Pseudomonadota</taxon>
        <taxon>Gammaproteobacteria</taxon>
        <taxon>Chromatiales</taxon>
        <taxon>Ectothiorhodospiraceae</taxon>
        <taxon>Ectothiorhodospira</taxon>
    </lineage>
</organism>
<dbReference type="InterPro" id="IPR022346">
    <property type="entry name" value="T2SS_GspH"/>
</dbReference>
<feature type="transmembrane region" description="Helical" evidence="11">
    <location>
        <begin position="21"/>
        <end position="46"/>
    </location>
</feature>
<evidence type="ECO:0000256" key="7">
    <source>
        <dbReference type="ARBA" id="ARBA00022989"/>
    </source>
</evidence>